<protein>
    <submittedName>
        <fullName evidence="1">Uncharacterized protein</fullName>
    </submittedName>
</protein>
<keyword evidence="2" id="KW-1185">Reference proteome</keyword>
<evidence type="ECO:0000313" key="1">
    <source>
        <dbReference type="EnsemblPlants" id="AVESA.00010b.r2.6DG1176310.1.CDS"/>
    </source>
</evidence>
<accession>A0ACD5ZEM2</accession>
<reference evidence="1" key="1">
    <citation type="submission" date="2021-05" db="EMBL/GenBank/DDBJ databases">
        <authorList>
            <person name="Scholz U."/>
            <person name="Mascher M."/>
            <person name="Fiebig A."/>
        </authorList>
    </citation>
    <scope>NUCLEOTIDE SEQUENCE [LARGE SCALE GENOMIC DNA]</scope>
</reference>
<sequence length="272" mass="31302">MEDQRWSIPNRQIRPPPPPPPPHLPPAQPRHPPWTQGLEDLKFGGSREILQEIGITKNCPRARWNHKMKSYLIELLKEHDTPRYRTQNAWSKEAWKSIADAFNLKFGLSFASAQVKQKEQDMKKDFKVIKDLLSEIGFGWDPDRMMVVAPDDVWAGLQARKNKDVLQWKDKLFPYYDDLFALYDGRYAEGMSCCGMDLYANKATQLSQSATSYSEPLQNPEENLHSPTPNLPALGALSMDFDKEEEIGSTNWFCNNDPLNQEIVTHLPVMIM</sequence>
<reference evidence="1" key="2">
    <citation type="submission" date="2025-09" db="UniProtKB">
        <authorList>
            <consortium name="EnsemblPlants"/>
        </authorList>
    </citation>
    <scope>IDENTIFICATION</scope>
</reference>
<name>A0ACD5ZEM2_AVESA</name>
<proteinExistence type="predicted"/>
<dbReference type="EnsemblPlants" id="AVESA.00010b.r2.6DG1176310.1">
    <property type="protein sequence ID" value="AVESA.00010b.r2.6DG1176310.1.CDS"/>
    <property type="gene ID" value="AVESA.00010b.r2.6DG1176310"/>
</dbReference>
<evidence type="ECO:0000313" key="2">
    <source>
        <dbReference type="Proteomes" id="UP001732700"/>
    </source>
</evidence>
<dbReference type="Proteomes" id="UP001732700">
    <property type="component" value="Chromosome 6D"/>
</dbReference>
<organism evidence="1 2">
    <name type="scientific">Avena sativa</name>
    <name type="common">Oat</name>
    <dbReference type="NCBI Taxonomy" id="4498"/>
    <lineage>
        <taxon>Eukaryota</taxon>
        <taxon>Viridiplantae</taxon>
        <taxon>Streptophyta</taxon>
        <taxon>Embryophyta</taxon>
        <taxon>Tracheophyta</taxon>
        <taxon>Spermatophyta</taxon>
        <taxon>Magnoliopsida</taxon>
        <taxon>Liliopsida</taxon>
        <taxon>Poales</taxon>
        <taxon>Poaceae</taxon>
        <taxon>BOP clade</taxon>
        <taxon>Pooideae</taxon>
        <taxon>Poodae</taxon>
        <taxon>Poeae</taxon>
        <taxon>Poeae Chloroplast Group 1 (Aveneae type)</taxon>
        <taxon>Aveninae</taxon>
        <taxon>Avena</taxon>
    </lineage>
</organism>